<dbReference type="EMBL" id="KN602014">
    <property type="protein sequence ID" value="KHJ80068.1"/>
    <property type="molecule type" value="Genomic_DNA"/>
</dbReference>
<keyword evidence="2" id="KW-1185">Reference proteome</keyword>
<organism evidence="1 2">
    <name type="scientific">Oesophagostomum dentatum</name>
    <name type="common">Nodular worm</name>
    <dbReference type="NCBI Taxonomy" id="61180"/>
    <lineage>
        <taxon>Eukaryota</taxon>
        <taxon>Metazoa</taxon>
        <taxon>Ecdysozoa</taxon>
        <taxon>Nematoda</taxon>
        <taxon>Chromadorea</taxon>
        <taxon>Rhabditida</taxon>
        <taxon>Rhabditina</taxon>
        <taxon>Rhabditomorpha</taxon>
        <taxon>Strongyloidea</taxon>
        <taxon>Strongylidae</taxon>
        <taxon>Oesophagostomum</taxon>
    </lineage>
</organism>
<evidence type="ECO:0000313" key="2">
    <source>
        <dbReference type="Proteomes" id="UP000053660"/>
    </source>
</evidence>
<evidence type="ECO:0000313" key="1">
    <source>
        <dbReference type="EMBL" id="KHJ80068.1"/>
    </source>
</evidence>
<name>A0A0B1S3Y1_OESDE</name>
<accession>A0A0B1S3Y1</accession>
<gene>
    <name evidence="1" type="ORF">OESDEN_20265</name>
</gene>
<sequence>MRARCERTFASLGTFFKRIKEVDETAASDARNTGDAEADRYVRRPGYSLGTIICTVPYLFF</sequence>
<proteinExistence type="predicted"/>
<dbReference type="Proteomes" id="UP000053660">
    <property type="component" value="Unassembled WGS sequence"/>
</dbReference>
<reference evidence="1 2" key="1">
    <citation type="submission" date="2014-03" db="EMBL/GenBank/DDBJ databases">
        <title>Draft genome of the hookworm Oesophagostomum dentatum.</title>
        <authorList>
            <person name="Mitreva M."/>
        </authorList>
    </citation>
    <scope>NUCLEOTIDE SEQUENCE [LARGE SCALE GENOMIC DNA]</scope>
    <source>
        <strain evidence="1 2">OD-Hann</strain>
    </source>
</reference>
<protein>
    <submittedName>
        <fullName evidence="1">Uncharacterized protein</fullName>
    </submittedName>
</protein>
<dbReference type="AlphaFoldDB" id="A0A0B1S3Y1"/>